<comment type="caution">
    <text evidence="2">The sequence shown here is derived from an EMBL/GenBank/DDBJ whole genome shotgun (WGS) entry which is preliminary data.</text>
</comment>
<gene>
    <name evidence="2" type="ORF">JKG68_14490</name>
</gene>
<dbReference type="Proteomes" id="UP000605848">
    <property type="component" value="Unassembled WGS sequence"/>
</dbReference>
<keyword evidence="1" id="KW-0472">Membrane</keyword>
<organism evidence="2 3">
    <name type="scientific">Microvirga aerilata</name>
    <dbReference type="NCBI Taxonomy" id="670292"/>
    <lineage>
        <taxon>Bacteria</taxon>
        <taxon>Pseudomonadati</taxon>
        <taxon>Pseudomonadota</taxon>
        <taxon>Alphaproteobacteria</taxon>
        <taxon>Hyphomicrobiales</taxon>
        <taxon>Methylobacteriaceae</taxon>
        <taxon>Microvirga</taxon>
    </lineage>
</organism>
<dbReference type="Pfam" id="PF06055">
    <property type="entry name" value="ExoD"/>
    <property type="match status" value="1"/>
</dbReference>
<dbReference type="AlphaFoldDB" id="A0A936ZDK6"/>
<keyword evidence="3" id="KW-1185">Reference proteome</keyword>
<dbReference type="PIRSF" id="PIRSF033239">
    <property type="entry name" value="ExoD"/>
    <property type="match status" value="1"/>
</dbReference>
<evidence type="ECO:0000313" key="3">
    <source>
        <dbReference type="Proteomes" id="UP000605848"/>
    </source>
</evidence>
<dbReference type="RefSeq" id="WP_202060701.1">
    <property type="nucleotide sequence ID" value="NZ_JAEQMY010000018.1"/>
</dbReference>
<reference evidence="2" key="1">
    <citation type="submission" date="2021-01" db="EMBL/GenBank/DDBJ databases">
        <title>Microvirga sp.</title>
        <authorList>
            <person name="Kim M.K."/>
        </authorList>
    </citation>
    <scope>NUCLEOTIDE SEQUENCE</scope>
    <source>
        <strain evidence="2">5420S-16</strain>
    </source>
</reference>
<accession>A0A936ZDK6</accession>
<protein>
    <submittedName>
        <fullName evidence="2">Exopolysaccharide biosynthesis protein</fullName>
    </submittedName>
</protein>
<evidence type="ECO:0000313" key="2">
    <source>
        <dbReference type="EMBL" id="MBL0405177.1"/>
    </source>
</evidence>
<feature type="transmembrane region" description="Helical" evidence="1">
    <location>
        <begin position="151"/>
        <end position="170"/>
    </location>
</feature>
<evidence type="ECO:0000256" key="1">
    <source>
        <dbReference type="SAM" id="Phobius"/>
    </source>
</evidence>
<name>A0A936ZDK6_9HYPH</name>
<keyword evidence="1" id="KW-1133">Transmembrane helix</keyword>
<dbReference type="PANTHER" id="PTHR41795:SF1">
    <property type="entry name" value="EXOPOLYSACCHARIDE SYNTHESIS PROTEIN"/>
    <property type="match status" value="1"/>
</dbReference>
<sequence>MDADTKTTRTGRINVYRQESEFHRAHEHQSASAVLRAVIDEAKGETISIQEIIEAFGERAFGFVLILFSLPNCVPNIPGIAGIVGTPVLIFGIQMMLGHKRPWLPGFILRQTVSVAKFKRLIDIAEPRLQKLESYCKPRLLPLFGPIGDRVVGLFAFLAAVSVLIPFPGTNFPPSIALVIASIAIMEEDGYLLIVGYLIGLVGLAYTVTVLGASYHLILAGIQNLPGWLGF</sequence>
<keyword evidence="1" id="KW-0812">Transmembrane</keyword>
<dbReference type="EMBL" id="JAEQMY010000018">
    <property type="protein sequence ID" value="MBL0405177.1"/>
    <property type="molecule type" value="Genomic_DNA"/>
</dbReference>
<dbReference type="PANTHER" id="PTHR41795">
    <property type="entry name" value="EXOPOLYSACCHARIDE SYNTHESIS PROTEIN"/>
    <property type="match status" value="1"/>
</dbReference>
<dbReference type="InterPro" id="IPR010331">
    <property type="entry name" value="ExoD"/>
</dbReference>
<proteinExistence type="predicted"/>
<feature type="transmembrane region" description="Helical" evidence="1">
    <location>
        <begin position="77"/>
        <end position="97"/>
    </location>
</feature>
<feature type="transmembrane region" description="Helical" evidence="1">
    <location>
        <begin position="190"/>
        <end position="213"/>
    </location>
</feature>